<evidence type="ECO:0000313" key="3">
    <source>
        <dbReference type="EMBL" id="GFZ05693.1"/>
    </source>
</evidence>
<dbReference type="EMBL" id="BJWL01000017">
    <property type="protein sequence ID" value="GFZ05693.1"/>
    <property type="molecule type" value="Genomic_DNA"/>
</dbReference>
<accession>A0A7J0G4I2</accession>
<evidence type="ECO:0000256" key="1">
    <source>
        <dbReference type="ARBA" id="ARBA00022857"/>
    </source>
</evidence>
<dbReference type="GO" id="GO:0016630">
    <property type="term" value="F:protochlorophyllide reductase activity"/>
    <property type="evidence" value="ECO:0007669"/>
    <property type="project" value="InterPro"/>
</dbReference>
<dbReference type="Proteomes" id="UP000585474">
    <property type="component" value="Unassembled WGS sequence"/>
</dbReference>
<dbReference type="PANTHER" id="PTHR44419:SF19">
    <property type="entry name" value="PROTOCHLOROPHYLLIDE REDUCTASE A, CHLOROPLASTIC"/>
    <property type="match status" value="1"/>
</dbReference>
<dbReference type="AlphaFoldDB" id="A0A7J0G4I2"/>
<gene>
    <name evidence="3" type="ORF">Acr_17g0012650</name>
</gene>
<evidence type="ECO:0000313" key="4">
    <source>
        <dbReference type="Proteomes" id="UP000585474"/>
    </source>
</evidence>
<name>A0A7J0G4I2_9ERIC</name>
<protein>
    <submittedName>
        <fullName evidence="3">Protochlorophyllide oxidoreductase C</fullName>
    </submittedName>
</protein>
<dbReference type="InterPro" id="IPR036291">
    <property type="entry name" value="NAD(P)-bd_dom_sf"/>
</dbReference>
<dbReference type="PANTHER" id="PTHR44419">
    <property type="entry name" value="PROTOCHLOROPHYLLIDE REDUCTASE C, CHLOROPLASTIC"/>
    <property type="match status" value="1"/>
</dbReference>
<dbReference type="Gene3D" id="3.40.50.720">
    <property type="entry name" value="NAD(P)-binding Rossmann-like Domain"/>
    <property type="match status" value="1"/>
</dbReference>
<reference evidence="3 4" key="1">
    <citation type="submission" date="2019-07" db="EMBL/GenBank/DDBJ databases">
        <title>De Novo Assembly of kiwifruit Actinidia rufa.</title>
        <authorList>
            <person name="Sugita-Konishi S."/>
            <person name="Sato K."/>
            <person name="Mori E."/>
            <person name="Abe Y."/>
            <person name="Kisaki G."/>
            <person name="Hamano K."/>
            <person name="Suezawa K."/>
            <person name="Otani M."/>
            <person name="Fukuda T."/>
            <person name="Manabe T."/>
            <person name="Gomi K."/>
            <person name="Tabuchi M."/>
            <person name="Akimitsu K."/>
            <person name="Kataoka I."/>
        </authorList>
    </citation>
    <scope>NUCLEOTIDE SEQUENCE [LARGE SCALE GENOMIC DNA]</scope>
    <source>
        <strain evidence="4">cv. Fuchu</strain>
    </source>
</reference>
<sequence length="192" mass="21372">MACRNFLKAERAAKSAGISKENHTVMYLDLASVDSIHQFVDNFHLSGRPLDLLVCNAAVYLPTAKEPTFTAEGIAKYATCSPCKSSTDVRRGDGNYLRFPLRWLLAATGLFREHIPLFRLLFPPKSTSPRIMCLKKKLGDDLHSDPSLTNSGSIPELEQNYASFENQLSQEASDPEKARKVWEISEKLVGLA</sequence>
<comment type="caution">
    <text evidence="3">The sequence shown here is derived from an EMBL/GenBank/DDBJ whole genome shotgun (WGS) entry which is preliminary data.</text>
</comment>
<keyword evidence="2" id="KW-0560">Oxidoreductase</keyword>
<dbReference type="SUPFAM" id="SSF51735">
    <property type="entry name" value="NAD(P)-binding Rossmann-fold domains"/>
    <property type="match status" value="1"/>
</dbReference>
<dbReference type="OrthoDB" id="191139at2759"/>
<keyword evidence="1" id="KW-0521">NADP</keyword>
<evidence type="ECO:0000256" key="2">
    <source>
        <dbReference type="ARBA" id="ARBA00023002"/>
    </source>
</evidence>
<dbReference type="InterPro" id="IPR005979">
    <property type="entry name" value="Prochl_reduct"/>
</dbReference>
<proteinExistence type="predicted"/>
<keyword evidence="4" id="KW-1185">Reference proteome</keyword>
<organism evidence="3 4">
    <name type="scientific">Actinidia rufa</name>
    <dbReference type="NCBI Taxonomy" id="165716"/>
    <lineage>
        <taxon>Eukaryota</taxon>
        <taxon>Viridiplantae</taxon>
        <taxon>Streptophyta</taxon>
        <taxon>Embryophyta</taxon>
        <taxon>Tracheophyta</taxon>
        <taxon>Spermatophyta</taxon>
        <taxon>Magnoliopsida</taxon>
        <taxon>eudicotyledons</taxon>
        <taxon>Gunneridae</taxon>
        <taxon>Pentapetalae</taxon>
        <taxon>asterids</taxon>
        <taxon>Ericales</taxon>
        <taxon>Actinidiaceae</taxon>
        <taxon>Actinidia</taxon>
    </lineage>
</organism>